<sequence>MNKVGNKSSTAAFSLGPEHDLRHKLGNESHARESLVFMLQLAEENIAAFIYTWVSGDNKAGAALSVYGSGVGKEPIFEICDGILVPSDMDFDDWHVGDVRVRHRLPLETAEVHYSGQKASIEYQFEAMHPAYNYGSSPEGCPTWMATDRFEQSGRVKGVLRLGERTIPFETFGHRDHSWGTRDWGQVQQSKWLEAQAGPDVALNVFQYMAVGRTGFMGYIQKEGRIEQVTDIRVDFTLDPMFYHTEMAFVIEDAAGRVTTVRTKLFALFEFEVSPLYTLNEGSMVVEIDGEPGVGHVEMGWSKAYLDYLRQSES</sequence>
<feature type="domain" description="DUF7064" evidence="1">
    <location>
        <begin position="183"/>
        <end position="301"/>
    </location>
</feature>
<reference evidence="4" key="1">
    <citation type="submission" date="2016-04" db="EMBL/GenBank/DDBJ databases">
        <authorList>
            <person name="Ray J."/>
            <person name="Price M."/>
            <person name="Deutschbauer A."/>
        </authorList>
    </citation>
    <scope>NUCLEOTIDE SEQUENCE [LARGE SCALE GENOMIC DNA]</scope>
    <source>
        <strain evidence="4">FW300-N2E2</strain>
    </source>
</reference>
<reference evidence="3 4" key="2">
    <citation type="journal article" date="2018" name="Nature">
        <title>Mutant phenotypes for thousands of bacterial genes of unknown function.</title>
        <authorList>
            <person name="Price M.N."/>
            <person name="Wetmore K.M."/>
            <person name="Waters R.J."/>
            <person name="Callaghan M."/>
            <person name="Ray J."/>
            <person name="Liu H."/>
            <person name="Kuehl J.V."/>
            <person name="Melnyk R.A."/>
            <person name="Lamson J.S."/>
            <person name="Suh Y."/>
            <person name="Carlson H.K."/>
            <person name="Esquivel Z."/>
            <person name="Sadeeshkumar H."/>
            <person name="Chakraborty R."/>
            <person name="Zane G.M."/>
            <person name="Rubin B.E."/>
            <person name="Wall J.D."/>
            <person name="Visel A."/>
            <person name="Bristow J."/>
            <person name="Blow M.J."/>
            <person name="Arkin A.P."/>
            <person name="Deutschbauer A.M."/>
        </authorList>
    </citation>
    <scope>NUCLEOTIDE SEQUENCE [LARGE SCALE GENOMIC DNA]</scope>
    <source>
        <strain evidence="3 4">FW300-N2E2</strain>
    </source>
</reference>
<name>A0A159ZYA1_PSEFL</name>
<feature type="domain" description="DUF7065" evidence="2">
    <location>
        <begin position="14"/>
        <end position="182"/>
    </location>
</feature>
<evidence type="ECO:0000259" key="1">
    <source>
        <dbReference type="Pfam" id="PF23212"/>
    </source>
</evidence>
<accession>A0A159ZYA1</accession>
<dbReference type="EMBL" id="CP015225">
    <property type="protein sequence ID" value="AMZ71302.1"/>
    <property type="molecule type" value="Genomic_DNA"/>
</dbReference>
<dbReference type="Proteomes" id="UP000076083">
    <property type="component" value="Chromosome"/>
</dbReference>
<dbReference type="AlphaFoldDB" id="A0A159ZYA1"/>
<protein>
    <submittedName>
        <fullName evidence="3">Uncharacterized protein</fullName>
    </submittedName>
</protein>
<gene>
    <name evidence="3" type="ORF">TK06_09375</name>
</gene>
<dbReference type="SUPFAM" id="SSF159245">
    <property type="entry name" value="AttH-like"/>
    <property type="match status" value="1"/>
</dbReference>
<dbReference type="Pfam" id="PF23213">
    <property type="entry name" value="DUF7065"/>
    <property type="match status" value="1"/>
</dbReference>
<evidence type="ECO:0000313" key="3">
    <source>
        <dbReference type="EMBL" id="AMZ71302.1"/>
    </source>
</evidence>
<evidence type="ECO:0000259" key="2">
    <source>
        <dbReference type="Pfam" id="PF23213"/>
    </source>
</evidence>
<dbReference type="RefSeq" id="WP_063321862.1">
    <property type="nucleotide sequence ID" value="NZ_CP015225.1"/>
</dbReference>
<evidence type="ECO:0000313" key="4">
    <source>
        <dbReference type="Proteomes" id="UP000076083"/>
    </source>
</evidence>
<proteinExistence type="predicted"/>
<dbReference type="InterPro" id="IPR055493">
    <property type="entry name" value="DUF7065"/>
</dbReference>
<dbReference type="InterPro" id="IPR055492">
    <property type="entry name" value="DUF7064"/>
</dbReference>
<organism evidence="3 4">
    <name type="scientific">Pseudomonas fluorescens</name>
    <dbReference type="NCBI Taxonomy" id="294"/>
    <lineage>
        <taxon>Bacteria</taxon>
        <taxon>Pseudomonadati</taxon>
        <taxon>Pseudomonadota</taxon>
        <taxon>Gammaproteobacteria</taxon>
        <taxon>Pseudomonadales</taxon>
        <taxon>Pseudomonadaceae</taxon>
        <taxon>Pseudomonas</taxon>
    </lineage>
</organism>
<dbReference type="Pfam" id="PF23212">
    <property type="entry name" value="DUF7064"/>
    <property type="match status" value="1"/>
</dbReference>